<comment type="caution">
    <text evidence="6">The sequence shown here is derived from an EMBL/GenBank/DDBJ whole genome shotgun (WGS) entry which is preliminary data.</text>
</comment>
<dbReference type="Pfam" id="PF08241">
    <property type="entry name" value="Methyltransf_11"/>
    <property type="match status" value="1"/>
</dbReference>
<dbReference type="AlphaFoldDB" id="A0AAW0YY68"/>
<dbReference type="InterPro" id="IPR029063">
    <property type="entry name" value="SAM-dependent_MTases_sf"/>
</dbReference>
<dbReference type="GO" id="GO:0032259">
    <property type="term" value="P:methylation"/>
    <property type="evidence" value="ECO:0007669"/>
    <property type="project" value="UniProtKB-KW"/>
</dbReference>
<evidence type="ECO:0000256" key="3">
    <source>
        <dbReference type="ARBA" id="ARBA00022679"/>
    </source>
</evidence>
<organism evidence="6 7">
    <name type="scientific">Kwoniella newhampshirensis</name>
    <dbReference type="NCBI Taxonomy" id="1651941"/>
    <lineage>
        <taxon>Eukaryota</taxon>
        <taxon>Fungi</taxon>
        <taxon>Dikarya</taxon>
        <taxon>Basidiomycota</taxon>
        <taxon>Agaricomycotina</taxon>
        <taxon>Tremellomycetes</taxon>
        <taxon>Tremellales</taxon>
        <taxon>Cryptococcaceae</taxon>
        <taxon>Kwoniella</taxon>
    </lineage>
</organism>
<dbReference type="GeneID" id="92181874"/>
<dbReference type="PANTHER" id="PTHR44942">
    <property type="entry name" value="METHYLTRANSF_11 DOMAIN-CONTAINING PROTEIN"/>
    <property type="match status" value="1"/>
</dbReference>
<proteinExistence type="inferred from homology"/>
<gene>
    <name evidence="6" type="ORF">IAR55_004616</name>
</gene>
<dbReference type="Gene3D" id="3.40.50.150">
    <property type="entry name" value="Vaccinia Virus protein VP39"/>
    <property type="match status" value="1"/>
</dbReference>
<evidence type="ECO:0000256" key="2">
    <source>
        <dbReference type="ARBA" id="ARBA00022603"/>
    </source>
</evidence>
<feature type="domain" description="Methyltransferase type 11" evidence="5">
    <location>
        <begin position="44"/>
        <end position="138"/>
    </location>
</feature>
<evidence type="ECO:0000256" key="1">
    <source>
        <dbReference type="ARBA" id="ARBA00008361"/>
    </source>
</evidence>
<dbReference type="PANTHER" id="PTHR44942:SF4">
    <property type="entry name" value="METHYLTRANSFERASE TYPE 11 DOMAIN-CONTAINING PROTEIN"/>
    <property type="match status" value="1"/>
</dbReference>
<accession>A0AAW0YY68</accession>
<evidence type="ECO:0000313" key="7">
    <source>
        <dbReference type="Proteomes" id="UP001388673"/>
    </source>
</evidence>
<dbReference type="KEGG" id="kne:92181874"/>
<reference evidence="6 7" key="1">
    <citation type="journal article" date="2024" name="bioRxiv">
        <title>Comparative genomics of Cryptococcus and Kwoniella reveals pathogenesis evolution and contrasting karyotype dynamics via intercentromeric recombination or chromosome fusion.</title>
        <authorList>
            <person name="Coelho M.A."/>
            <person name="David-Palma M."/>
            <person name="Shea T."/>
            <person name="Bowers K."/>
            <person name="McGinley-Smith S."/>
            <person name="Mohammad A.W."/>
            <person name="Gnirke A."/>
            <person name="Yurkov A.M."/>
            <person name="Nowrousian M."/>
            <person name="Sun S."/>
            <person name="Cuomo C.A."/>
            <person name="Heitman J."/>
        </authorList>
    </citation>
    <scope>NUCLEOTIDE SEQUENCE [LARGE SCALE GENOMIC DNA]</scope>
    <source>
        <strain evidence="6 7">CBS 13917</strain>
    </source>
</reference>
<dbReference type="InterPro" id="IPR051052">
    <property type="entry name" value="Diverse_substrate_MTase"/>
</dbReference>
<dbReference type="CDD" id="cd02440">
    <property type="entry name" value="AdoMet_MTases"/>
    <property type="match status" value="1"/>
</dbReference>
<feature type="region of interest" description="Disordered" evidence="4">
    <location>
        <begin position="188"/>
        <end position="227"/>
    </location>
</feature>
<evidence type="ECO:0000313" key="6">
    <source>
        <dbReference type="EMBL" id="KAK8850696.1"/>
    </source>
</evidence>
<evidence type="ECO:0000256" key="4">
    <source>
        <dbReference type="SAM" id="MobiDB-lite"/>
    </source>
</evidence>
<name>A0AAW0YY68_9TREE</name>
<dbReference type="EMBL" id="JBCAWK010000008">
    <property type="protein sequence ID" value="KAK8850696.1"/>
    <property type="molecule type" value="Genomic_DNA"/>
</dbReference>
<dbReference type="RefSeq" id="XP_066802127.1">
    <property type="nucleotide sequence ID" value="XM_066947713.1"/>
</dbReference>
<keyword evidence="2" id="KW-0489">Methyltransferase</keyword>
<keyword evidence="7" id="KW-1185">Reference proteome</keyword>
<dbReference type="Proteomes" id="UP001388673">
    <property type="component" value="Unassembled WGS sequence"/>
</dbReference>
<dbReference type="GO" id="GO:0008757">
    <property type="term" value="F:S-adenosylmethionine-dependent methyltransferase activity"/>
    <property type="evidence" value="ECO:0007669"/>
    <property type="project" value="InterPro"/>
</dbReference>
<keyword evidence="3" id="KW-0808">Transferase</keyword>
<sequence>MASFAKATFDVASYLACRPTYPQKVYETILAHHRSRGGRFDHLVDVGCGPGFVALSLSPHFKSTTALDPSKKMVDVGLQPSDPSRPRIEYKVGTAESLVEAGVKEADLVTAGQAAHWFDHKKTWAELSKVVRPGGTVAYIGYAELVFPSHPRLNPLFSHFSSKIIGAYWSQPGRSIVENLLDAVPFPVTPTTSPSSPGVGGDASGEHLLPLDQIDEPPSLQLDDSGWDPTTAIRIRSTPTKPWLMTRPMSLDQFEGYLRSASAVHEYRQAHPEEKRGEGDGDVVDRFMVDIRNGLESEGMVDKDGKGKFEVGWPLVVMMIKKKP</sequence>
<evidence type="ECO:0000259" key="5">
    <source>
        <dbReference type="Pfam" id="PF08241"/>
    </source>
</evidence>
<feature type="compositionally biased region" description="Low complexity" evidence="4">
    <location>
        <begin position="188"/>
        <end position="197"/>
    </location>
</feature>
<dbReference type="InterPro" id="IPR013216">
    <property type="entry name" value="Methyltransf_11"/>
</dbReference>
<comment type="similarity">
    <text evidence="1">Belongs to the methyltransferase superfamily.</text>
</comment>
<dbReference type="SUPFAM" id="SSF53335">
    <property type="entry name" value="S-adenosyl-L-methionine-dependent methyltransferases"/>
    <property type="match status" value="1"/>
</dbReference>
<protein>
    <recommendedName>
        <fullName evidence="5">Methyltransferase type 11 domain-containing protein</fullName>
    </recommendedName>
</protein>